<feature type="compositionally biased region" description="Polar residues" evidence="1">
    <location>
        <begin position="66"/>
        <end position="78"/>
    </location>
</feature>
<evidence type="ECO:0000313" key="2">
    <source>
        <dbReference type="EMBL" id="VVE01779.1"/>
    </source>
</evidence>
<organism evidence="2 3">
    <name type="scientific">Pandoraea terrigena</name>
    <dbReference type="NCBI Taxonomy" id="2508292"/>
    <lineage>
        <taxon>Bacteria</taxon>
        <taxon>Pseudomonadati</taxon>
        <taxon>Pseudomonadota</taxon>
        <taxon>Betaproteobacteria</taxon>
        <taxon>Burkholderiales</taxon>
        <taxon>Burkholderiaceae</taxon>
        <taxon>Pandoraea</taxon>
    </lineage>
</organism>
<feature type="region of interest" description="Disordered" evidence="1">
    <location>
        <begin position="48"/>
        <end position="87"/>
    </location>
</feature>
<dbReference type="AlphaFoldDB" id="A0A5E4URZ0"/>
<dbReference type="OrthoDB" id="6050435at2"/>
<reference evidence="2 3" key="1">
    <citation type="submission" date="2019-08" db="EMBL/GenBank/DDBJ databases">
        <authorList>
            <person name="Peeters C."/>
        </authorList>
    </citation>
    <scope>NUCLEOTIDE SEQUENCE [LARGE SCALE GENOMIC DNA]</scope>
    <source>
        <strain evidence="2 3">LMG 31013</strain>
    </source>
</reference>
<evidence type="ECO:0000256" key="1">
    <source>
        <dbReference type="SAM" id="MobiDB-lite"/>
    </source>
</evidence>
<dbReference type="RefSeq" id="WP_150612814.1">
    <property type="nucleotide sequence ID" value="NZ_CABPRU010000004.1"/>
</dbReference>
<gene>
    <name evidence="2" type="ORF">PTE31013_02181</name>
</gene>
<dbReference type="Proteomes" id="UP000334380">
    <property type="component" value="Unassembled WGS sequence"/>
</dbReference>
<keyword evidence="3" id="KW-1185">Reference proteome</keyword>
<feature type="compositionally biased region" description="Low complexity" evidence="1">
    <location>
        <begin position="52"/>
        <end position="64"/>
    </location>
</feature>
<accession>A0A5E4URZ0</accession>
<proteinExistence type="predicted"/>
<evidence type="ECO:0000313" key="3">
    <source>
        <dbReference type="Proteomes" id="UP000334380"/>
    </source>
</evidence>
<dbReference type="EMBL" id="CABPRU010000004">
    <property type="protein sequence ID" value="VVE01779.1"/>
    <property type="molecule type" value="Genomic_DNA"/>
</dbReference>
<protein>
    <submittedName>
        <fullName evidence="2">Uncharacterized protein</fullName>
    </submittedName>
</protein>
<sequence length="213" mass="23161">MTVESQADFARRCNVSRKTVSEWKKAGRLVMQGDRVDVEASLSLMDRHRKGGAPSSSSAVTPTVTLADSGNSQGNKSSPKAIPGRCSETSAEEVTILPGETIEDAAQRLVGDIDMGMSFDEVRRLKEVYLVLLNRLEFEQKSGALIDLETASTILFEEFRAARDAWLNWPTRIGPMLAADLGIDADKVTTALSAYVHKQVTDLGDPQADFACP</sequence>
<name>A0A5E4URZ0_9BURK</name>